<dbReference type="Gene3D" id="3.60.21.10">
    <property type="match status" value="1"/>
</dbReference>
<dbReference type="SMART" id="SM00854">
    <property type="entry name" value="PGA_cap"/>
    <property type="match status" value="1"/>
</dbReference>
<evidence type="ECO:0000313" key="4">
    <source>
        <dbReference type="EMBL" id="MEO3692851.1"/>
    </source>
</evidence>
<protein>
    <submittedName>
        <fullName evidence="4">CapA family protein</fullName>
        <ecNumber evidence="4">3.1.-.-</ecNumber>
    </submittedName>
</protein>
<dbReference type="PANTHER" id="PTHR33393:SF13">
    <property type="entry name" value="PGA BIOSYNTHESIS PROTEIN CAPA"/>
    <property type="match status" value="1"/>
</dbReference>
<comment type="similarity">
    <text evidence="1">Belongs to the CapA family.</text>
</comment>
<dbReference type="Pfam" id="PF09587">
    <property type="entry name" value="PGA_cap"/>
    <property type="match status" value="1"/>
</dbReference>
<dbReference type="EC" id="3.1.-.-" evidence="4"/>
<evidence type="ECO:0000256" key="2">
    <source>
        <dbReference type="SAM" id="MobiDB-lite"/>
    </source>
</evidence>
<evidence type="ECO:0000259" key="3">
    <source>
        <dbReference type="SMART" id="SM00854"/>
    </source>
</evidence>
<feature type="domain" description="Capsule synthesis protein CapA" evidence="3">
    <location>
        <begin position="6"/>
        <end position="263"/>
    </location>
</feature>
<feature type="region of interest" description="Disordered" evidence="2">
    <location>
        <begin position="43"/>
        <end position="63"/>
    </location>
</feature>
<dbReference type="InterPro" id="IPR052169">
    <property type="entry name" value="CW_Biosynth-Accessory"/>
</dbReference>
<dbReference type="PANTHER" id="PTHR33393">
    <property type="entry name" value="POLYGLUTAMINE SYNTHESIS ACCESSORY PROTEIN RV0574C-RELATED"/>
    <property type="match status" value="1"/>
</dbReference>
<evidence type="ECO:0000313" key="5">
    <source>
        <dbReference type="Proteomes" id="UP001495147"/>
    </source>
</evidence>
<dbReference type="InterPro" id="IPR029052">
    <property type="entry name" value="Metallo-depent_PP-like"/>
</dbReference>
<accession>A0ABV0G541</accession>
<sequence>MSKPIDILMVGDIILDEPNPGPLFDPSRATLTAADLVIGHVEVPHTRRGSEQSTDIPAPPADPDNLSALPAAGFHVATLAGNHIADVGPNGIEDTVATLRGLGLQCTGAANNITAAREPVIVERGGKRFGVLSYNCVGPRESWATSRKAGCAYVKVLTHYELDYAAPGGPPNVYTFAAPDSLEAMQDDIAALRQQVDVVLVALHKGMGHVPAKIEMYERSVSRAAIDAGADVVIGHHAHILRGVELYRGKPIYHGLGNFVCVTRALAVSGNDSPERLAWAKRRQKLFGFVPDPAMPTYPFHPDSRNTLIARCRVLPDGQLEAGLIPCYIDAQARPVPVARNAGGEGVLAYLRDITEQAGLRVRYEWDGEQSLRVLPA</sequence>
<proteinExistence type="inferred from homology"/>
<dbReference type="Proteomes" id="UP001495147">
    <property type="component" value="Unassembled WGS sequence"/>
</dbReference>
<keyword evidence="5" id="KW-1185">Reference proteome</keyword>
<dbReference type="CDD" id="cd07381">
    <property type="entry name" value="MPP_CapA"/>
    <property type="match status" value="1"/>
</dbReference>
<dbReference type="SUPFAM" id="SSF56300">
    <property type="entry name" value="Metallo-dependent phosphatases"/>
    <property type="match status" value="1"/>
</dbReference>
<dbReference type="GO" id="GO:0016787">
    <property type="term" value="F:hydrolase activity"/>
    <property type="evidence" value="ECO:0007669"/>
    <property type="project" value="UniProtKB-KW"/>
</dbReference>
<dbReference type="RefSeq" id="WP_347705661.1">
    <property type="nucleotide sequence ID" value="NZ_JBDPZD010000004.1"/>
</dbReference>
<gene>
    <name evidence="4" type="ORF">ABDJ85_15335</name>
</gene>
<keyword evidence="4" id="KW-0378">Hydrolase</keyword>
<organism evidence="4 5">
    <name type="scientific">Roseateles paludis</name>
    <dbReference type="NCBI Taxonomy" id="3145238"/>
    <lineage>
        <taxon>Bacteria</taxon>
        <taxon>Pseudomonadati</taxon>
        <taxon>Pseudomonadota</taxon>
        <taxon>Betaproteobacteria</taxon>
        <taxon>Burkholderiales</taxon>
        <taxon>Sphaerotilaceae</taxon>
        <taxon>Roseateles</taxon>
    </lineage>
</organism>
<dbReference type="EMBL" id="JBDPZD010000004">
    <property type="protein sequence ID" value="MEO3692851.1"/>
    <property type="molecule type" value="Genomic_DNA"/>
</dbReference>
<name>A0ABV0G541_9BURK</name>
<evidence type="ECO:0000256" key="1">
    <source>
        <dbReference type="ARBA" id="ARBA00005662"/>
    </source>
</evidence>
<dbReference type="InterPro" id="IPR019079">
    <property type="entry name" value="Capsule_synth_CapA"/>
</dbReference>
<comment type="caution">
    <text evidence="4">The sequence shown here is derived from an EMBL/GenBank/DDBJ whole genome shotgun (WGS) entry which is preliminary data.</text>
</comment>
<reference evidence="4 5" key="1">
    <citation type="submission" date="2024-05" db="EMBL/GenBank/DDBJ databases">
        <title>Roseateles sp. DJS-2-20 16S ribosomal RNA gene Genome sequencing and assembly.</title>
        <authorList>
            <person name="Woo H."/>
        </authorList>
    </citation>
    <scope>NUCLEOTIDE SEQUENCE [LARGE SCALE GENOMIC DNA]</scope>
    <source>
        <strain evidence="4 5">DJS-2-20</strain>
    </source>
</reference>